<gene>
    <name evidence="11" type="ORF">ABVT11_16515</name>
</gene>
<comment type="function">
    <text evidence="9">Part of the tripartite ATP-independent periplasmic (TRAP) transport system.</text>
</comment>
<evidence type="ECO:0000256" key="3">
    <source>
        <dbReference type="ARBA" id="ARBA00022475"/>
    </source>
</evidence>
<feature type="domain" description="Tripartite ATP-independent periplasmic transporters DctQ component" evidence="10">
    <location>
        <begin position="23"/>
        <end position="152"/>
    </location>
</feature>
<comment type="subcellular location">
    <subcellularLocation>
        <location evidence="1 9">Cell inner membrane</location>
        <topology evidence="1 9">Multi-pass membrane protein</topology>
    </subcellularLocation>
</comment>
<keyword evidence="6 9" id="KW-1133">Transmembrane helix</keyword>
<evidence type="ECO:0000256" key="2">
    <source>
        <dbReference type="ARBA" id="ARBA00022448"/>
    </source>
</evidence>
<dbReference type="Pfam" id="PF04290">
    <property type="entry name" value="DctQ"/>
    <property type="match status" value="1"/>
</dbReference>
<evidence type="ECO:0000313" key="11">
    <source>
        <dbReference type="EMBL" id="MET1491443.1"/>
    </source>
</evidence>
<comment type="caution">
    <text evidence="11">The sequence shown here is derived from an EMBL/GenBank/DDBJ whole genome shotgun (WGS) entry which is preliminary data.</text>
</comment>
<evidence type="ECO:0000256" key="1">
    <source>
        <dbReference type="ARBA" id="ARBA00004429"/>
    </source>
</evidence>
<evidence type="ECO:0000259" key="10">
    <source>
        <dbReference type="Pfam" id="PF04290"/>
    </source>
</evidence>
<evidence type="ECO:0000256" key="8">
    <source>
        <dbReference type="ARBA" id="ARBA00038436"/>
    </source>
</evidence>
<evidence type="ECO:0000256" key="5">
    <source>
        <dbReference type="ARBA" id="ARBA00022692"/>
    </source>
</evidence>
<dbReference type="EMBL" id="JBEWLZ010000012">
    <property type="protein sequence ID" value="MET1491443.1"/>
    <property type="molecule type" value="Genomic_DNA"/>
</dbReference>
<comment type="subunit">
    <text evidence="9">The complex comprises the extracytoplasmic solute receptor protein and the two transmembrane proteins.</text>
</comment>
<reference evidence="11 12" key="1">
    <citation type="submission" date="2024-07" db="EMBL/GenBank/DDBJ databases">
        <title>Uliginosibacterium paludis KCTC:42655.</title>
        <authorList>
            <person name="Kim M.K."/>
        </authorList>
    </citation>
    <scope>NUCLEOTIDE SEQUENCE [LARGE SCALE GENOMIC DNA]</scope>
    <source>
        <strain evidence="11 12">KCTC 42655</strain>
    </source>
</reference>
<feature type="transmembrane region" description="Helical" evidence="9">
    <location>
        <begin position="12"/>
        <end position="35"/>
    </location>
</feature>
<dbReference type="InterPro" id="IPR007387">
    <property type="entry name" value="TRAP_DctQ"/>
</dbReference>
<keyword evidence="2 9" id="KW-0813">Transport</keyword>
<keyword evidence="3" id="KW-1003">Cell membrane</keyword>
<dbReference type="PANTHER" id="PTHR35011:SF2">
    <property type="entry name" value="2,3-DIKETO-L-GULONATE TRAP TRANSPORTER SMALL PERMEASE PROTEIN YIAM"/>
    <property type="match status" value="1"/>
</dbReference>
<accession>A0ABV2CU68</accession>
<dbReference type="RefSeq" id="WP_345927495.1">
    <property type="nucleotide sequence ID" value="NZ_JBDIVF010000004.1"/>
</dbReference>
<evidence type="ECO:0000256" key="7">
    <source>
        <dbReference type="ARBA" id="ARBA00023136"/>
    </source>
</evidence>
<name>A0ABV2CU68_9RHOO</name>
<evidence type="ECO:0000256" key="6">
    <source>
        <dbReference type="ARBA" id="ARBA00022989"/>
    </source>
</evidence>
<feature type="transmembrane region" description="Helical" evidence="9">
    <location>
        <begin position="47"/>
        <end position="64"/>
    </location>
</feature>
<keyword evidence="12" id="KW-1185">Reference proteome</keyword>
<proteinExistence type="inferred from homology"/>
<evidence type="ECO:0000256" key="9">
    <source>
        <dbReference type="RuleBase" id="RU369079"/>
    </source>
</evidence>
<feature type="transmembrane region" description="Helical" evidence="9">
    <location>
        <begin position="123"/>
        <end position="148"/>
    </location>
</feature>
<keyword evidence="5 9" id="KW-0812">Transmembrane</keyword>
<keyword evidence="4 9" id="KW-0997">Cell inner membrane</keyword>
<evidence type="ECO:0000313" key="12">
    <source>
        <dbReference type="Proteomes" id="UP001548590"/>
    </source>
</evidence>
<keyword evidence="7 9" id="KW-0472">Membrane</keyword>
<evidence type="ECO:0000256" key="4">
    <source>
        <dbReference type="ARBA" id="ARBA00022519"/>
    </source>
</evidence>
<sequence length="174" mass="19172">MKIPTPRLETAIEWLMALALAVMVVAIGANVVLRYVFSTGLPAAEEISRLMFVWLIFLGAILSLKSGAHLGMEMFQALLPRNLRRACAVLSHVLMLYVLWLFLEGSWSQTLIGLETYSTVMRFPTALMASSGLLCAASMIPIVAMNLWRILRNHPEARIPGEPKPAQAGSAHKN</sequence>
<protein>
    <recommendedName>
        <fullName evidence="9">TRAP transporter small permease protein</fullName>
    </recommendedName>
</protein>
<dbReference type="PANTHER" id="PTHR35011">
    <property type="entry name" value="2,3-DIKETO-L-GULONATE TRAP TRANSPORTER SMALL PERMEASE PROTEIN YIAM"/>
    <property type="match status" value="1"/>
</dbReference>
<comment type="similarity">
    <text evidence="8 9">Belongs to the TRAP transporter small permease family.</text>
</comment>
<feature type="transmembrane region" description="Helical" evidence="9">
    <location>
        <begin position="85"/>
        <end position="103"/>
    </location>
</feature>
<dbReference type="InterPro" id="IPR055348">
    <property type="entry name" value="DctQ"/>
</dbReference>
<organism evidence="11 12">
    <name type="scientific">Uliginosibacterium paludis</name>
    <dbReference type="NCBI Taxonomy" id="1615952"/>
    <lineage>
        <taxon>Bacteria</taxon>
        <taxon>Pseudomonadati</taxon>
        <taxon>Pseudomonadota</taxon>
        <taxon>Betaproteobacteria</taxon>
        <taxon>Rhodocyclales</taxon>
        <taxon>Zoogloeaceae</taxon>
        <taxon>Uliginosibacterium</taxon>
    </lineage>
</organism>
<dbReference type="Proteomes" id="UP001548590">
    <property type="component" value="Unassembled WGS sequence"/>
</dbReference>